<protein>
    <submittedName>
        <fullName evidence="1">Uncharacterized protein</fullName>
    </submittedName>
</protein>
<dbReference type="AlphaFoldDB" id="A0A8B6D065"/>
<gene>
    <name evidence="1" type="ORF">MGAL_10B077723</name>
</gene>
<evidence type="ECO:0000313" key="1">
    <source>
        <dbReference type="EMBL" id="VDI12454.1"/>
    </source>
</evidence>
<reference evidence="1" key="1">
    <citation type="submission" date="2018-11" db="EMBL/GenBank/DDBJ databases">
        <authorList>
            <person name="Alioto T."/>
            <person name="Alioto T."/>
        </authorList>
    </citation>
    <scope>NUCLEOTIDE SEQUENCE</scope>
</reference>
<comment type="caution">
    <text evidence="1">The sequence shown here is derived from an EMBL/GenBank/DDBJ whole genome shotgun (WGS) entry which is preliminary data.</text>
</comment>
<dbReference type="OrthoDB" id="9976041at2759"/>
<organism evidence="1 2">
    <name type="scientific">Mytilus galloprovincialis</name>
    <name type="common">Mediterranean mussel</name>
    <dbReference type="NCBI Taxonomy" id="29158"/>
    <lineage>
        <taxon>Eukaryota</taxon>
        <taxon>Metazoa</taxon>
        <taxon>Spiralia</taxon>
        <taxon>Lophotrochozoa</taxon>
        <taxon>Mollusca</taxon>
        <taxon>Bivalvia</taxon>
        <taxon>Autobranchia</taxon>
        <taxon>Pteriomorphia</taxon>
        <taxon>Mytilida</taxon>
        <taxon>Mytiloidea</taxon>
        <taxon>Mytilidae</taxon>
        <taxon>Mytilinae</taxon>
        <taxon>Mytilus</taxon>
    </lineage>
</organism>
<sequence>MTMSLYGLAVLIGLFVGITYGWSDKMIYDKSAQAKCTEITRRRTRDCRWAAGLNMQVDQIAAGGKIAAYKIQWWNGGWSGWYVPGYNDMDGKVNIRLLRCSMTYKYKSLRRMWAYFYDHTHKFIVCRA</sequence>
<dbReference type="Proteomes" id="UP000596742">
    <property type="component" value="Unassembled WGS sequence"/>
</dbReference>
<evidence type="ECO:0000313" key="2">
    <source>
        <dbReference type="Proteomes" id="UP000596742"/>
    </source>
</evidence>
<keyword evidence="2" id="KW-1185">Reference proteome</keyword>
<dbReference type="EMBL" id="UYJE01002631">
    <property type="protein sequence ID" value="VDI12454.1"/>
    <property type="molecule type" value="Genomic_DNA"/>
</dbReference>
<accession>A0A8B6D065</accession>
<proteinExistence type="predicted"/>
<name>A0A8B6D065_MYTGA</name>